<dbReference type="SMART" id="SM00277">
    <property type="entry name" value="GRAN"/>
    <property type="match status" value="10"/>
</dbReference>
<dbReference type="PANTHER" id="PTHR12274">
    <property type="entry name" value="GRANULIN"/>
    <property type="match status" value="1"/>
</dbReference>
<dbReference type="PROSITE" id="PS00799">
    <property type="entry name" value="GRANULINS"/>
    <property type="match status" value="8"/>
</dbReference>
<dbReference type="PANTHER" id="PTHR12274:SF7">
    <property type="entry name" value="GRANULINS"/>
    <property type="match status" value="1"/>
</dbReference>
<accession>A0ABS2Z3I8</accession>
<dbReference type="Pfam" id="PF00396">
    <property type="entry name" value="Granulin"/>
    <property type="match status" value="10"/>
</dbReference>
<feature type="chain" id="PRO_5046031282" evidence="5">
    <location>
        <begin position="18"/>
        <end position="814"/>
    </location>
</feature>
<feature type="domain" description="Granulins" evidence="6">
    <location>
        <begin position="144"/>
        <end position="157"/>
    </location>
</feature>
<dbReference type="EMBL" id="JAAWVN010022443">
    <property type="protein sequence ID" value="MBN3293622.1"/>
    <property type="molecule type" value="Genomic_DNA"/>
</dbReference>
<dbReference type="Proteomes" id="UP001166052">
    <property type="component" value="Unassembled WGS sequence"/>
</dbReference>
<evidence type="ECO:0000256" key="4">
    <source>
        <dbReference type="ARBA" id="ARBA00023157"/>
    </source>
</evidence>
<sequence>MPQLGVLLLCLLAVSTARRCPDGGRCDDDATCCASPSGKYGCCPLPNAVCCEDHMHCCFEGTICDLQHLKCINKTISLPWLKKQPAVSEFPQEVNSFPMVETGTANNVIQIVCPDKTSCPLEYSCAATNKGTYGCCPLPQGVSCGDGQHCCPSGYTCSKDGSSCMQHGESSMFGAIVCPDSEVECPDDATCCKLPDDSWGCCPMVEAVCCEDKLHCCPSGSKCDVAHSKCLTADGKYTPMWSKFAARPRASWENEEDQDDLKNTNRDKVHLVEDVICPDGKSKCPSETTCCLLLNGTYGCCPMPNAVCCLDHIHCCPADTKCDLAHTTCVSANGETPLRKKIPALTRGDEDKVFNVPCDDVTACPDSTTCCKNQKGQWACCPLPKAVCCDDHLHCCPEGTTCDPTTSQCNSKAVYVPWLKKLPAKNIAVNEVKCDDTKSCPDGNTCCKKSTGAWGCCPLPDAVCCDDHEHCCPEGYTCDTATGMCLSSNSNVQIKLLAPTLSETAKVRNVPCDDTAACPDNTTCCKTANGSWACCPLPKAVCCSDHEHCCPEGTICDVTTLTCNPPELKMEQVSDDAAFSTSVGPCNCSVGMTCCWMKKVWSCCPLLGAVCCSDGKHCCPSGYVCDMTHNACKKREIVVPWLEKLPAKSENPNNVASSLDIRCDDETSCAAGSTCCRLPTGKWGCCPLVKAVCCSDGQHCCPQGYHCNIQVGTCEKESNVAPLVTQKVPITQTPKQDVKCDARHYCPEGQKCCMSKTSNETWECCPYAKGVCCDSQFCCPEGYMCFNLLRVCVKFHDKKWDVLPGHKKRLTTWV</sequence>
<feature type="domain" description="Granulins" evidence="6">
    <location>
        <begin position="543"/>
        <end position="556"/>
    </location>
</feature>
<feature type="non-terminal residue" evidence="7">
    <location>
        <position position="1"/>
    </location>
</feature>
<reference evidence="7" key="1">
    <citation type="journal article" date="2021" name="Cell">
        <title>Tracing the genetic footprints of vertebrate landing in non-teleost ray-finned fishes.</title>
        <authorList>
            <person name="Bi X."/>
            <person name="Wang K."/>
            <person name="Yang L."/>
            <person name="Pan H."/>
            <person name="Jiang H."/>
            <person name="Wei Q."/>
            <person name="Fang M."/>
            <person name="Yu H."/>
            <person name="Zhu C."/>
            <person name="Cai Y."/>
            <person name="He Y."/>
            <person name="Gan X."/>
            <person name="Zeng H."/>
            <person name="Yu D."/>
            <person name="Zhu Y."/>
            <person name="Jiang H."/>
            <person name="Qiu Q."/>
            <person name="Yang H."/>
            <person name="Zhang Y.E."/>
            <person name="Wang W."/>
            <person name="Zhu M."/>
            <person name="He S."/>
            <person name="Zhang G."/>
        </authorList>
    </citation>
    <scope>NUCLEOTIDE SEQUENCE</scope>
    <source>
        <strain evidence="7">Bchr_001</strain>
    </source>
</reference>
<feature type="domain" description="Granulins" evidence="6">
    <location>
        <begin position="389"/>
        <end position="402"/>
    </location>
</feature>
<evidence type="ECO:0000259" key="6">
    <source>
        <dbReference type="PROSITE" id="PS00799"/>
    </source>
</evidence>
<keyword evidence="5" id="KW-0732">Signal</keyword>
<feature type="non-terminal residue" evidence="7">
    <location>
        <position position="814"/>
    </location>
</feature>
<feature type="domain" description="Granulins" evidence="6">
    <location>
        <begin position="210"/>
        <end position="223"/>
    </location>
</feature>
<dbReference type="SUPFAM" id="SSF57277">
    <property type="entry name" value="Granulin repeat"/>
    <property type="match status" value="7"/>
</dbReference>
<evidence type="ECO:0000256" key="5">
    <source>
        <dbReference type="SAM" id="SignalP"/>
    </source>
</evidence>
<feature type="domain" description="Granulins" evidence="6">
    <location>
        <begin position="694"/>
        <end position="707"/>
    </location>
</feature>
<evidence type="ECO:0000313" key="7">
    <source>
        <dbReference type="EMBL" id="MBN3293622.1"/>
    </source>
</evidence>
<comment type="similarity">
    <text evidence="2">Belongs to the granulin family.</text>
</comment>
<evidence type="ECO:0000313" key="8">
    <source>
        <dbReference type="Proteomes" id="UP001166052"/>
    </source>
</evidence>
<dbReference type="InterPro" id="IPR000118">
    <property type="entry name" value="Granulin"/>
</dbReference>
<evidence type="ECO:0000256" key="1">
    <source>
        <dbReference type="ARBA" id="ARBA00004613"/>
    </source>
</evidence>
<dbReference type="InterPro" id="IPR039036">
    <property type="entry name" value="Granulin_fam"/>
</dbReference>
<feature type="signal peptide" evidence="5">
    <location>
        <begin position="1"/>
        <end position="17"/>
    </location>
</feature>
<comment type="subcellular location">
    <subcellularLocation>
        <location evidence="1">Secreted</location>
    </subcellularLocation>
</comment>
<protein>
    <submittedName>
        <fullName evidence="7">GRN protein</fullName>
    </submittedName>
</protein>
<gene>
    <name evidence="7" type="primary">Grn_1</name>
    <name evidence="7" type="ORF">GTO92_0017201</name>
</gene>
<organism evidence="7 8">
    <name type="scientific">Polypterus senegalus</name>
    <name type="common">Senegal bichir</name>
    <dbReference type="NCBI Taxonomy" id="55291"/>
    <lineage>
        <taxon>Eukaryota</taxon>
        <taxon>Metazoa</taxon>
        <taxon>Chordata</taxon>
        <taxon>Craniata</taxon>
        <taxon>Vertebrata</taxon>
        <taxon>Euteleostomi</taxon>
        <taxon>Actinopterygii</taxon>
        <taxon>Polypteriformes</taxon>
        <taxon>Polypteridae</taxon>
        <taxon>Polypterus</taxon>
    </lineage>
</organism>
<feature type="domain" description="Granulins" evidence="6">
    <location>
        <begin position="309"/>
        <end position="322"/>
    </location>
</feature>
<keyword evidence="3" id="KW-0964">Secreted</keyword>
<proteinExistence type="inferred from homology"/>
<feature type="domain" description="Granulins" evidence="6">
    <location>
        <begin position="465"/>
        <end position="478"/>
    </location>
</feature>
<name>A0ABS2Z3I8_POLSE</name>
<keyword evidence="4" id="KW-1015">Disulfide bond</keyword>
<evidence type="ECO:0000256" key="3">
    <source>
        <dbReference type="ARBA" id="ARBA00022525"/>
    </source>
</evidence>
<evidence type="ECO:0000256" key="2">
    <source>
        <dbReference type="ARBA" id="ARBA00010093"/>
    </source>
</evidence>
<comment type="caution">
    <text evidence="7">The sequence shown here is derived from an EMBL/GenBank/DDBJ whole genome shotgun (WGS) entry which is preliminary data.</text>
</comment>
<dbReference type="Gene3D" id="2.10.25.160">
    <property type="entry name" value="Granulin"/>
    <property type="match status" value="10"/>
</dbReference>
<dbReference type="InterPro" id="IPR037277">
    <property type="entry name" value="Granulin_sf"/>
</dbReference>
<keyword evidence="8" id="KW-1185">Reference proteome</keyword>
<feature type="domain" description="Granulins" evidence="6">
    <location>
        <begin position="612"/>
        <end position="625"/>
    </location>
</feature>